<dbReference type="PROSITE" id="PS51257">
    <property type="entry name" value="PROKAR_LIPOPROTEIN"/>
    <property type="match status" value="1"/>
</dbReference>
<comment type="caution">
    <text evidence="1">The sequence shown here is derived from an EMBL/GenBank/DDBJ whole genome shotgun (WGS) entry which is preliminary data.</text>
</comment>
<dbReference type="EMBL" id="SNRY01003862">
    <property type="protein sequence ID" value="KAA6319494.1"/>
    <property type="molecule type" value="Genomic_DNA"/>
</dbReference>
<reference evidence="1" key="1">
    <citation type="submission" date="2019-03" db="EMBL/GenBank/DDBJ databases">
        <title>Single cell metagenomics reveals metabolic interactions within the superorganism composed of flagellate Streblomastix strix and complex community of Bacteroidetes bacteria on its surface.</title>
        <authorList>
            <person name="Treitli S.C."/>
            <person name="Kolisko M."/>
            <person name="Husnik F."/>
            <person name="Keeling P."/>
            <person name="Hampl V."/>
        </authorList>
    </citation>
    <scope>NUCLEOTIDE SEQUENCE</scope>
    <source>
        <strain evidence="1">STM</strain>
    </source>
</reference>
<accession>A0A5J4QFC4</accession>
<proteinExistence type="predicted"/>
<sequence length="289" mass="32113">MKSIKLLTLFVLGVIILSSCSKTNPYNTTHPDHGKIGFTTNWDDIEPPTNYTLCVNNNSNTSSTIPTTEHIFPLLIDPGTHSILICTKSEKMNIDLQTSVAGIEVVHGEIDGNIPPFFTYTNTLNIKGDFVTQLTASMKRQSRTLKIVLYIKDILGVTFVDKTATLTGIASQVNFETNEVMKPAVRVKPDFKPDVDGSKNGISEFKASVELLGIIPEERQILSFTMLYDKVGQQKDIEITIDLTESLKSFNANKNIPMELKCDILNINGNISEWEIGEDGSIEVVWEIK</sequence>
<evidence type="ECO:0008006" key="2">
    <source>
        <dbReference type="Google" id="ProtNLM"/>
    </source>
</evidence>
<dbReference type="AlphaFoldDB" id="A0A5J4QFC4"/>
<evidence type="ECO:0000313" key="1">
    <source>
        <dbReference type="EMBL" id="KAA6319494.1"/>
    </source>
</evidence>
<protein>
    <recommendedName>
        <fullName evidence="2">Lipoprotein</fullName>
    </recommendedName>
</protein>
<organism evidence="1">
    <name type="scientific">termite gut metagenome</name>
    <dbReference type="NCBI Taxonomy" id="433724"/>
    <lineage>
        <taxon>unclassified sequences</taxon>
        <taxon>metagenomes</taxon>
        <taxon>organismal metagenomes</taxon>
    </lineage>
</organism>
<gene>
    <name evidence="1" type="ORF">EZS27_030619</name>
</gene>
<name>A0A5J4QFC4_9ZZZZ</name>